<evidence type="ECO:0000313" key="2">
    <source>
        <dbReference type="Proteomes" id="UP001292079"/>
    </source>
</evidence>
<dbReference type="EMBL" id="JALJAT010000008">
    <property type="protein sequence ID" value="KAK4467797.1"/>
    <property type="molecule type" value="Genomic_DNA"/>
</dbReference>
<sequence length="76" mass="8575">MELNNRRNTSQTNGSCKCKLLQSQCNGFQGPICEPKPTYSQPRQWTEEKLRDSEEIISFQAGTNKLASQKCMSFGA</sequence>
<dbReference type="PROSITE" id="PS51122">
    <property type="entry name" value="CALPONIN_2"/>
    <property type="match status" value="1"/>
</dbReference>
<proteinExistence type="predicted"/>
<dbReference type="AlphaFoldDB" id="A0AAE1Z6L9"/>
<name>A0AAE1Z6L9_SCHME</name>
<reference evidence="1" key="2">
    <citation type="journal article" date="2023" name="Infect Dis Poverty">
        <title>Chromosome-scale genome of the human blood fluke Schistosoma mekongi and its implications for public health.</title>
        <authorList>
            <person name="Zhou M."/>
            <person name="Xu L."/>
            <person name="Xu D."/>
            <person name="Chen W."/>
            <person name="Khan J."/>
            <person name="Hu Y."/>
            <person name="Huang H."/>
            <person name="Wei H."/>
            <person name="Zhang Y."/>
            <person name="Chusongsang P."/>
            <person name="Tanasarnprasert K."/>
            <person name="Hu X."/>
            <person name="Limpanont Y."/>
            <person name="Lv Z."/>
        </authorList>
    </citation>
    <scope>NUCLEOTIDE SEQUENCE</scope>
    <source>
        <strain evidence="1">LV_2022a</strain>
    </source>
</reference>
<dbReference type="Pfam" id="PF00402">
    <property type="entry name" value="Calponin"/>
    <property type="match status" value="1"/>
</dbReference>
<protein>
    <submittedName>
        <fullName evidence="1">Uncharacterized protein</fullName>
    </submittedName>
</protein>
<comment type="caution">
    <text evidence="1">The sequence shown here is derived from an EMBL/GenBank/DDBJ whole genome shotgun (WGS) entry which is preliminary data.</text>
</comment>
<accession>A0AAE1Z6L9</accession>
<dbReference type="InterPro" id="IPR000557">
    <property type="entry name" value="Calponin_repeat"/>
</dbReference>
<evidence type="ECO:0000313" key="1">
    <source>
        <dbReference type="EMBL" id="KAK4467797.1"/>
    </source>
</evidence>
<dbReference type="Proteomes" id="UP001292079">
    <property type="component" value="Unassembled WGS sequence"/>
</dbReference>
<organism evidence="1 2">
    <name type="scientific">Schistosoma mekongi</name>
    <name type="common">Parasitic worm</name>
    <dbReference type="NCBI Taxonomy" id="38744"/>
    <lineage>
        <taxon>Eukaryota</taxon>
        <taxon>Metazoa</taxon>
        <taxon>Spiralia</taxon>
        <taxon>Lophotrochozoa</taxon>
        <taxon>Platyhelminthes</taxon>
        <taxon>Trematoda</taxon>
        <taxon>Digenea</taxon>
        <taxon>Strigeidida</taxon>
        <taxon>Schistosomatoidea</taxon>
        <taxon>Schistosomatidae</taxon>
        <taxon>Schistosoma</taxon>
    </lineage>
</organism>
<keyword evidence="2" id="KW-1185">Reference proteome</keyword>
<gene>
    <name evidence="1" type="ORF">MN116_008723</name>
</gene>
<reference evidence="1" key="1">
    <citation type="submission" date="2022-04" db="EMBL/GenBank/DDBJ databases">
        <authorList>
            <person name="Xu L."/>
            <person name="Lv Z."/>
        </authorList>
    </citation>
    <scope>NUCLEOTIDE SEQUENCE</scope>
    <source>
        <strain evidence="1">LV_2022a</strain>
    </source>
</reference>